<feature type="non-terminal residue" evidence="1">
    <location>
        <position position="94"/>
    </location>
</feature>
<proteinExistence type="predicted"/>
<evidence type="ECO:0000313" key="1">
    <source>
        <dbReference type="EMBL" id="MCI4393547.1"/>
    </source>
</evidence>
<reference evidence="1 2" key="1">
    <citation type="journal article" date="2022" name="bioRxiv">
        <title>An ancient truncated duplication of the anti-Mullerian hormone receptor type 2 gene is a potential conserved master sex determinant in the Pangasiidae catfish family.</title>
        <authorList>
            <person name="Wen M."/>
            <person name="Pan Q."/>
            <person name="Jouanno E."/>
            <person name="Montfort J."/>
            <person name="Zahm M."/>
            <person name="Cabau C."/>
            <person name="Klopp C."/>
            <person name="Iampietro C."/>
            <person name="Roques C."/>
            <person name="Bouchez O."/>
            <person name="Castinel A."/>
            <person name="Donnadieu C."/>
            <person name="Parrinello H."/>
            <person name="Poncet C."/>
            <person name="Belmonte E."/>
            <person name="Gautier V."/>
            <person name="Avarre J.-C."/>
            <person name="Dugue R."/>
            <person name="Gustiano R."/>
            <person name="Ha T.T.T."/>
            <person name="Campet M."/>
            <person name="Sriphairoj K."/>
            <person name="Ribolli J."/>
            <person name="de Almeida F.L."/>
            <person name="Desvignes T."/>
            <person name="Postlethwait J.H."/>
            <person name="Bucao C.F."/>
            <person name="Robinson-Rechavi M."/>
            <person name="Bobe J."/>
            <person name="Herpin A."/>
            <person name="Guiguen Y."/>
        </authorList>
    </citation>
    <scope>NUCLEOTIDE SEQUENCE [LARGE SCALE GENOMIC DNA]</scope>
    <source>
        <strain evidence="1">YG-Dec2019</strain>
    </source>
</reference>
<dbReference type="EMBL" id="CM040479">
    <property type="protein sequence ID" value="MCI4393547.1"/>
    <property type="molecule type" value="Genomic_DNA"/>
</dbReference>
<name>A0ACC5XQT4_PANGG</name>
<sequence>MISFMEKKRSEVTELIRAQEKAELRRAERLLEQLEQEITDLKRRVTELEQLSHTHDHIHFLQVTLSETVQQTNITLNCIFLKVSCFCKQLISPT</sequence>
<keyword evidence="2" id="KW-1185">Reference proteome</keyword>
<comment type="caution">
    <text evidence="1">The sequence shown here is derived from an EMBL/GenBank/DDBJ whole genome shotgun (WGS) entry which is preliminary data.</text>
</comment>
<organism evidence="1 2">
    <name type="scientific">Pangasianodon gigas</name>
    <name type="common">Mekong giant catfish</name>
    <name type="synonym">Pangasius gigas</name>
    <dbReference type="NCBI Taxonomy" id="30993"/>
    <lineage>
        <taxon>Eukaryota</taxon>
        <taxon>Metazoa</taxon>
        <taxon>Chordata</taxon>
        <taxon>Craniata</taxon>
        <taxon>Vertebrata</taxon>
        <taxon>Euteleostomi</taxon>
        <taxon>Actinopterygii</taxon>
        <taxon>Neopterygii</taxon>
        <taxon>Teleostei</taxon>
        <taxon>Ostariophysi</taxon>
        <taxon>Siluriformes</taxon>
        <taxon>Pangasiidae</taxon>
        <taxon>Pangasianodon</taxon>
    </lineage>
</organism>
<dbReference type="Proteomes" id="UP000829447">
    <property type="component" value="Linkage Group LG26"/>
</dbReference>
<gene>
    <name evidence="1" type="ORF">PGIGA_G00158580</name>
</gene>
<protein>
    <submittedName>
        <fullName evidence="1">Uncharacterized protein</fullName>
    </submittedName>
</protein>
<evidence type="ECO:0000313" key="2">
    <source>
        <dbReference type="Proteomes" id="UP000829447"/>
    </source>
</evidence>
<accession>A0ACC5XQT4</accession>